<dbReference type="InterPro" id="IPR001789">
    <property type="entry name" value="Sig_transdc_resp-reg_receiver"/>
</dbReference>
<feature type="domain" description="HTH LytTR-type" evidence="4">
    <location>
        <begin position="152"/>
        <end position="260"/>
    </location>
</feature>
<dbReference type="InterPro" id="IPR001261">
    <property type="entry name" value="ArgE/DapE_CS"/>
</dbReference>
<dbReference type="InterPro" id="IPR046947">
    <property type="entry name" value="LytR-like"/>
</dbReference>
<feature type="domain" description="Response regulatory" evidence="3">
    <location>
        <begin position="6"/>
        <end position="120"/>
    </location>
</feature>
<organism evidence="5 6">
    <name type="scientific">Desulfomicrobium apsheronum</name>
    <dbReference type="NCBI Taxonomy" id="52560"/>
    <lineage>
        <taxon>Bacteria</taxon>
        <taxon>Pseudomonadati</taxon>
        <taxon>Thermodesulfobacteriota</taxon>
        <taxon>Desulfovibrionia</taxon>
        <taxon>Desulfovibrionales</taxon>
        <taxon>Desulfomicrobiaceae</taxon>
        <taxon>Desulfomicrobium</taxon>
    </lineage>
</organism>
<evidence type="ECO:0000313" key="6">
    <source>
        <dbReference type="Proteomes" id="UP000198635"/>
    </source>
</evidence>
<dbReference type="GO" id="GO:0003677">
    <property type="term" value="F:DNA binding"/>
    <property type="evidence" value="ECO:0007669"/>
    <property type="project" value="InterPro"/>
</dbReference>
<keyword evidence="1" id="KW-0378">Hydrolase</keyword>
<dbReference type="SMART" id="SM00448">
    <property type="entry name" value="REC"/>
    <property type="match status" value="1"/>
</dbReference>
<evidence type="ECO:0000259" key="3">
    <source>
        <dbReference type="PROSITE" id="PS50110"/>
    </source>
</evidence>
<accession>A0A1I3RGQ5</accession>
<dbReference type="InterPro" id="IPR007492">
    <property type="entry name" value="LytTR_DNA-bd_dom"/>
</dbReference>
<dbReference type="SUPFAM" id="SSF52172">
    <property type="entry name" value="CheY-like"/>
    <property type="match status" value="1"/>
</dbReference>
<proteinExistence type="predicted"/>
<dbReference type="Pfam" id="PF00072">
    <property type="entry name" value="Response_reg"/>
    <property type="match status" value="1"/>
</dbReference>
<reference evidence="6" key="1">
    <citation type="submission" date="2016-10" db="EMBL/GenBank/DDBJ databases">
        <authorList>
            <person name="Varghese N."/>
            <person name="Submissions S."/>
        </authorList>
    </citation>
    <scope>NUCLEOTIDE SEQUENCE [LARGE SCALE GENOMIC DNA]</scope>
    <source>
        <strain evidence="6">DSM 5918</strain>
    </source>
</reference>
<keyword evidence="6" id="KW-1185">Reference proteome</keyword>
<feature type="modified residue" description="4-aspartylphosphate" evidence="2">
    <location>
        <position position="57"/>
    </location>
</feature>
<evidence type="ECO:0000256" key="2">
    <source>
        <dbReference type="PROSITE-ProRule" id="PRU00169"/>
    </source>
</evidence>
<dbReference type="Gene3D" id="3.40.50.2300">
    <property type="match status" value="1"/>
</dbReference>
<dbReference type="PROSITE" id="PS50110">
    <property type="entry name" value="RESPONSE_REGULATORY"/>
    <property type="match status" value="1"/>
</dbReference>
<dbReference type="SMART" id="SM00850">
    <property type="entry name" value="LytTR"/>
    <property type="match status" value="1"/>
</dbReference>
<dbReference type="PROSITE" id="PS00758">
    <property type="entry name" value="ARGE_DAPE_CPG2_1"/>
    <property type="match status" value="1"/>
</dbReference>
<dbReference type="PANTHER" id="PTHR37299:SF1">
    <property type="entry name" value="STAGE 0 SPORULATION PROTEIN A HOMOLOG"/>
    <property type="match status" value="1"/>
</dbReference>
<protein>
    <submittedName>
        <fullName evidence="5">Two component transcriptional regulator, LytTR family</fullName>
    </submittedName>
</protein>
<sequence>MTSPIHCLLVDDEPPALDELSYLLSGFEDVRIVGTAMSASQAMEEIVRLRPEVVFQDIQMPGATGFHVLERALKCPEPPLFVFATAYDQYAIRAFEENAVDYLLKPVSRERLANCLGRLRNQLRHMNPGQAAQPKLEELLKGMGLGQPLVRISVEHRGRVLLLGHADVVVIRTEGRRTLVHTRDTQYVHHGPGTLDRLEEKLAALSFFRANRGELVNLAQVRDFAPWFNGKYLLTMRDHAATEITVSKARVRDFRDQLGLA</sequence>
<dbReference type="Gene3D" id="2.40.50.1020">
    <property type="entry name" value="LytTr DNA-binding domain"/>
    <property type="match status" value="1"/>
</dbReference>
<keyword evidence="2" id="KW-0597">Phosphoprotein</keyword>
<evidence type="ECO:0000256" key="1">
    <source>
        <dbReference type="ARBA" id="ARBA00022801"/>
    </source>
</evidence>
<dbReference type="Pfam" id="PF04397">
    <property type="entry name" value="LytTR"/>
    <property type="match status" value="1"/>
</dbReference>
<dbReference type="OrthoDB" id="1490554at2"/>
<dbReference type="RefSeq" id="WP_092373007.1">
    <property type="nucleotide sequence ID" value="NZ_FORX01000003.1"/>
</dbReference>
<evidence type="ECO:0000313" key="5">
    <source>
        <dbReference type="EMBL" id="SFJ45200.1"/>
    </source>
</evidence>
<dbReference type="PANTHER" id="PTHR37299">
    <property type="entry name" value="TRANSCRIPTIONAL REGULATOR-RELATED"/>
    <property type="match status" value="1"/>
</dbReference>
<dbReference type="PROSITE" id="PS50930">
    <property type="entry name" value="HTH_LYTTR"/>
    <property type="match status" value="1"/>
</dbReference>
<gene>
    <name evidence="5" type="ORF">SAMN04488082_103155</name>
</gene>
<dbReference type="AlphaFoldDB" id="A0A1I3RGQ5"/>
<dbReference type="EMBL" id="FORX01000003">
    <property type="protein sequence ID" value="SFJ45200.1"/>
    <property type="molecule type" value="Genomic_DNA"/>
</dbReference>
<name>A0A1I3RGQ5_9BACT</name>
<dbReference type="STRING" id="52560.SAMN04488082_103155"/>
<dbReference type="InterPro" id="IPR011006">
    <property type="entry name" value="CheY-like_superfamily"/>
</dbReference>
<dbReference type="GO" id="GO:0000156">
    <property type="term" value="F:phosphorelay response regulator activity"/>
    <property type="evidence" value="ECO:0007669"/>
    <property type="project" value="InterPro"/>
</dbReference>
<dbReference type="Proteomes" id="UP000198635">
    <property type="component" value="Unassembled WGS sequence"/>
</dbReference>
<evidence type="ECO:0000259" key="4">
    <source>
        <dbReference type="PROSITE" id="PS50930"/>
    </source>
</evidence>